<sequence length="188" mass="21923">MVFMSKLRLNCRRSYRPSGISSDCAVRYNLVTVREPTLPKLPDNFDELGPDEKESAKEEHTSAIRSKYYGISCGAHNKPVFNAMALDRCLWEPFTRCQLPSNGSPFQFNEEELKRHDEQVQFYEDSLSLWDLVKYQLGTDNSGWIHSEDWESVNKMNKYLYNMFIDTMSEEISAEEAAQRWPFLPKDA</sequence>
<reference evidence="2" key="2">
    <citation type="submission" date="2016-02" db="EMBL/GenBank/DDBJ databases">
        <title>Genome sequencing of Aspergillus luchuensis NBRC 4314.</title>
        <authorList>
            <person name="Yamada O."/>
        </authorList>
    </citation>
    <scope>NUCLEOTIDE SEQUENCE [LARGE SCALE GENOMIC DNA]</scope>
    <source>
        <strain evidence="2">RIB 2604</strain>
    </source>
</reference>
<dbReference type="PANTHER" id="PTHR36091">
    <property type="entry name" value="ALTERED INHERITANCE OF MITOCHONDRIA PROTEIN 9, MITOCHONDRIAL"/>
    <property type="match status" value="1"/>
</dbReference>
<dbReference type="AlphaFoldDB" id="A0A146F9Y3"/>
<dbReference type="VEuPathDB" id="FungiDB:ASPFODRAFT_30893"/>
<name>A0A146F9Y3_ASPKA</name>
<dbReference type="GO" id="GO:0016740">
    <property type="term" value="F:transferase activity"/>
    <property type="evidence" value="ECO:0007669"/>
    <property type="project" value="UniProtKB-KW"/>
</dbReference>
<dbReference type="InterPro" id="IPR051035">
    <property type="entry name" value="Mito_inheritance_9"/>
</dbReference>
<accession>A0A146F9Y3</accession>
<protein>
    <submittedName>
        <fullName evidence="1">Phosphotransferase enzyme family protein</fullName>
    </submittedName>
</protein>
<comment type="caution">
    <text evidence="1">The sequence shown here is derived from an EMBL/GenBank/DDBJ whole genome shotgun (WGS) entry which is preliminary data.</text>
</comment>
<evidence type="ECO:0000313" key="2">
    <source>
        <dbReference type="Proteomes" id="UP000075230"/>
    </source>
</evidence>
<reference evidence="1 2" key="1">
    <citation type="journal article" date="2016" name="DNA Res.">
        <title>Genome sequence of Aspergillus luchuensis NBRC 4314.</title>
        <authorList>
            <person name="Yamada O."/>
            <person name="Machida M."/>
            <person name="Hosoyama A."/>
            <person name="Goto M."/>
            <person name="Takahashi T."/>
            <person name="Futagami T."/>
            <person name="Yamagata Y."/>
            <person name="Takeuchi M."/>
            <person name="Kobayashi T."/>
            <person name="Koike H."/>
            <person name="Abe K."/>
            <person name="Asai K."/>
            <person name="Arita M."/>
            <person name="Fujita N."/>
            <person name="Fukuda K."/>
            <person name="Higa K."/>
            <person name="Horikawa H."/>
            <person name="Ishikawa T."/>
            <person name="Jinno K."/>
            <person name="Kato Y."/>
            <person name="Kirimura K."/>
            <person name="Mizutani O."/>
            <person name="Nakasone K."/>
            <person name="Sano M."/>
            <person name="Shiraishi Y."/>
            <person name="Tsukahara M."/>
            <person name="Gomi K."/>
        </authorList>
    </citation>
    <scope>NUCLEOTIDE SEQUENCE [LARGE SCALE GENOMIC DNA]</scope>
    <source>
        <strain evidence="1 2">RIB 2604</strain>
    </source>
</reference>
<keyword evidence="1" id="KW-0808">Transferase</keyword>
<gene>
    <name evidence="1" type="ORF">RIB2604_01700660</name>
</gene>
<proteinExistence type="predicted"/>
<dbReference type="Proteomes" id="UP000075230">
    <property type="component" value="Unassembled WGS sequence"/>
</dbReference>
<dbReference type="EMBL" id="BCWF01000017">
    <property type="protein sequence ID" value="GAT22930.1"/>
    <property type="molecule type" value="Genomic_DNA"/>
</dbReference>
<evidence type="ECO:0000313" key="1">
    <source>
        <dbReference type="EMBL" id="GAT22930.1"/>
    </source>
</evidence>
<dbReference type="PANTHER" id="PTHR36091:SF1">
    <property type="entry name" value="ALTERED INHERITANCE OF MITOCHONDRIA PROTEIN 9, MITOCHONDRIAL"/>
    <property type="match status" value="1"/>
</dbReference>
<organism evidence="1 2">
    <name type="scientific">Aspergillus kawachii</name>
    <name type="common">White koji mold</name>
    <name type="synonym">Aspergillus awamori var. kawachi</name>
    <dbReference type="NCBI Taxonomy" id="1069201"/>
    <lineage>
        <taxon>Eukaryota</taxon>
        <taxon>Fungi</taxon>
        <taxon>Dikarya</taxon>
        <taxon>Ascomycota</taxon>
        <taxon>Pezizomycotina</taxon>
        <taxon>Eurotiomycetes</taxon>
        <taxon>Eurotiomycetidae</taxon>
        <taxon>Eurotiales</taxon>
        <taxon>Aspergillaceae</taxon>
        <taxon>Aspergillus</taxon>
        <taxon>Aspergillus subgen. Circumdati</taxon>
    </lineage>
</organism>
<dbReference type="GO" id="GO:0005739">
    <property type="term" value="C:mitochondrion"/>
    <property type="evidence" value="ECO:0007669"/>
    <property type="project" value="TreeGrafter"/>
</dbReference>